<dbReference type="RefSeq" id="WP_311662149.1">
    <property type="nucleotide sequence ID" value="NZ_JAVRHT010000005.1"/>
</dbReference>
<accession>A0ABU3BNG6</accession>
<comment type="caution">
    <text evidence="3">The sequence shown here is derived from an EMBL/GenBank/DDBJ whole genome shotgun (WGS) entry which is preliminary data.</text>
</comment>
<evidence type="ECO:0000259" key="2">
    <source>
        <dbReference type="Pfam" id="PF03413"/>
    </source>
</evidence>
<dbReference type="Pfam" id="PF03413">
    <property type="entry name" value="PepSY"/>
    <property type="match status" value="1"/>
</dbReference>
<feature type="domain" description="PepSY" evidence="2">
    <location>
        <begin position="45"/>
        <end position="100"/>
    </location>
</feature>
<evidence type="ECO:0000313" key="3">
    <source>
        <dbReference type="EMBL" id="MDT0630813.1"/>
    </source>
</evidence>
<sequence length="105" mass="10857">MLSRLLLGALAVLAVAFGVSQLADRPAPECGPVTGTLPADARPTVSVEDARAAAVVAVPGAVVADVDLDDEDGFLVYEVELTQDRAEFDVVVDAGSGEVLCFERD</sequence>
<keyword evidence="1" id="KW-0732">Signal</keyword>
<gene>
    <name evidence="3" type="ORF">RM540_03555</name>
</gene>
<reference evidence="3 4" key="1">
    <citation type="submission" date="2023-09" db="EMBL/GenBank/DDBJ databases">
        <authorList>
            <person name="Rey-Velasco X."/>
        </authorList>
    </citation>
    <scope>NUCLEOTIDE SEQUENCE [LARGE SCALE GENOMIC DNA]</scope>
    <source>
        <strain evidence="3 4">F394</strain>
    </source>
</reference>
<dbReference type="Gene3D" id="3.10.450.40">
    <property type="match status" value="1"/>
</dbReference>
<evidence type="ECO:0000256" key="1">
    <source>
        <dbReference type="SAM" id="SignalP"/>
    </source>
</evidence>
<proteinExistence type="predicted"/>
<keyword evidence="4" id="KW-1185">Reference proteome</keyword>
<organism evidence="3 4">
    <name type="scientific">Rubrivirga litoralis</name>
    <dbReference type="NCBI Taxonomy" id="3075598"/>
    <lineage>
        <taxon>Bacteria</taxon>
        <taxon>Pseudomonadati</taxon>
        <taxon>Rhodothermota</taxon>
        <taxon>Rhodothermia</taxon>
        <taxon>Rhodothermales</taxon>
        <taxon>Rubricoccaceae</taxon>
        <taxon>Rubrivirga</taxon>
    </lineage>
</organism>
<protein>
    <submittedName>
        <fullName evidence="3">PepSY domain-containing protein</fullName>
    </submittedName>
</protein>
<evidence type="ECO:0000313" key="4">
    <source>
        <dbReference type="Proteomes" id="UP001267426"/>
    </source>
</evidence>
<feature type="signal peptide" evidence="1">
    <location>
        <begin position="1"/>
        <end position="22"/>
    </location>
</feature>
<dbReference type="Proteomes" id="UP001267426">
    <property type="component" value="Unassembled WGS sequence"/>
</dbReference>
<feature type="chain" id="PRO_5046235967" evidence="1">
    <location>
        <begin position="23"/>
        <end position="105"/>
    </location>
</feature>
<dbReference type="InterPro" id="IPR025711">
    <property type="entry name" value="PepSY"/>
</dbReference>
<name>A0ABU3BNG6_9BACT</name>
<dbReference type="EMBL" id="JAVRHT010000005">
    <property type="protein sequence ID" value="MDT0630813.1"/>
    <property type="molecule type" value="Genomic_DNA"/>
</dbReference>